<name>A0AAD3HPQ8_9CHLO</name>
<protein>
    <recommendedName>
        <fullName evidence="5">SBP-type domain-containing protein</fullName>
    </recommendedName>
</protein>
<dbReference type="GO" id="GO:0008270">
    <property type="term" value="F:zinc ion binding"/>
    <property type="evidence" value="ECO:0007669"/>
    <property type="project" value="UniProtKB-KW"/>
</dbReference>
<dbReference type="InterPro" id="IPR036893">
    <property type="entry name" value="SBP_sf"/>
</dbReference>
<feature type="compositionally biased region" description="Gly residues" evidence="4">
    <location>
        <begin position="150"/>
        <end position="159"/>
    </location>
</feature>
<dbReference type="PROSITE" id="PS51141">
    <property type="entry name" value="ZF_SBP"/>
    <property type="match status" value="1"/>
</dbReference>
<dbReference type="EMBL" id="BMAR01000029">
    <property type="protein sequence ID" value="GFR49279.1"/>
    <property type="molecule type" value="Genomic_DNA"/>
</dbReference>
<evidence type="ECO:0000313" key="7">
    <source>
        <dbReference type="Proteomes" id="UP001054857"/>
    </source>
</evidence>
<dbReference type="AlphaFoldDB" id="A0AAD3HPQ8"/>
<gene>
    <name evidence="6" type="ORF">Agub_g11287</name>
</gene>
<evidence type="ECO:0000256" key="4">
    <source>
        <dbReference type="SAM" id="MobiDB-lite"/>
    </source>
</evidence>
<keyword evidence="2" id="KW-0863">Zinc-finger</keyword>
<dbReference type="SUPFAM" id="SSF103612">
    <property type="entry name" value="SBT domain"/>
    <property type="match status" value="1"/>
</dbReference>
<proteinExistence type="predicted"/>
<dbReference type="InterPro" id="IPR044817">
    <property type="entry name" value="SBP-like"/>
</dbReference>
<dbReference type="InterPro" id="IPR004333">
    <property type="entry name" value="SBP_dom"/>
</dbReference>
<dbReference type="PANTHER" id="PTHR31251:SF169">
    <property type="entry name" value="SQUAMOSA PROMOTER-BINDING-LIKE PROTEIN 8"/>
    <property type="match status" value="1"/>
</dbReference>
<feature type="domain" description="SBP-type" evidence="5">
    <location>
        <begin position="46"/>
        <end position="123"/>
    </location>
</feature>
<accession>A0AAD3HPQ8</accession>
<keyword evidence="1" id="KW-0479">Metal-binding</keyword>
<keyword evidence="7" id="KW-1185">Reference proteome</keyword>
<dbReference type="GO" id="GO:0003677">
    <property type="term" value="F:DNA binding"/>
    <property type="evidence" value="ECO:0007669"/>
    <property type="project" value="InterPro"/>
</dbReference>
<dbReference type="Pfam" id="PF03110">
    <property type="entry name" value="SBP"/>
    <property type="match status" value="1"/>
</dbReference>
<evidence type="ECO:0000256" key="3">
    <source>
        <dbReference type="ARBA" id="ARBA00022833"/>
    </source>
</evidence>
<feature type="non-terminal residue" evidence="6">
    <location>
        <position position="256"/>
    </location>
</feature>
<evidence type="ECO:0000256" key="1">
    <source>
        <dbReference type="ARBA" id="ARBA00022723"/>
    </source>
</evidence>
<comment type="caution">
    <text evidence="6">The sequence shown here is derived from an EMBL/GenBank/DDBJ whole genome shotgun (WGS) entry which is preliminary data.</text>
</comment>
<evidence type="ECO:0000256" key="2">
    <source>
        <dbReference type="ARBA" id="ARBA00022771"/>
    </source>
</evidence>
<feature type="region of interest" description="Disordered" evidence="4">
    <location>
        <begin position="120"/>
        <end position="256"/>
    </location>
</feature>
<keyword evidence="3" id="KW-0862">Zinc</keyword>
<feature type="region of interest" description="Disordered" evidence="4">
    <location>
        <begin position="1"/>
        <end position="46"/>
    </location>
</feature>
<evidence type="ECO:0000313" key="6">
    <source>
        <dbReference type="EMBL" id="GFR49279.1"/>
    </source>
</evidence>
<dbReference type="Gene3D" id="4.10.1100.10">
    <property type="entry name" value="Transcription factor, SBP-box domain"/>
    <property type="match status" value="1"/>
</dbReference>
<dbReference type="GO" id="GO:0005634">
    <property type="term" value="C:nucleus"/>
    <property type="evidence" value="ECO:0007669"/>
    <property type="project" value="InterPro"/>
</dbReference>
<organism evidence="6 7">
    <name type="scientific">Astrephomene gubernaculifera</name>
    <dbReference type="NCBI Taxonomy" id="47775"/>
    <lineage>
        <taxon>Eukaryota</taxon>
        <taxon>Viridiplantae</taxon>
        <taxon>Chlorophyta</taxon>
        <taxon>core chlorophytes</taxon>
        <taxon>Chlorophyceae</taxon>
        <taxon>CS clade</taxon>
        <taxon>Chlamydomonadales</taxon>
        <taxon>Astrephomenaceae</taxon>
        <taxon>Astrephomene</taxon>
    </lineage>
</organism>
<reference evidence="6 7" key="1">
    <citation type="journal article" date="2021" name="Sci. Rep.">
        <title>Genome sequencing of the multicellular alga Astrephomene provides insights into convergent evolution of germ-soma differentiation.</title>
        <authorList>
            <person name="Yamashita S."/>
            <person name="Yamamoto K."/>
            <person name="Matsuzaki R."/>
            <person name="Suzuki S."/>
            <person name="Yamaguchi H."/>
            <person name="Hirooka S."/>
            <person name="Minakuchi Y."/>
            <person name="Miyagishima S."/>
            <person name="Kawachi M."/>
            <person name="Toyoda A."/>
            <person name="Nozaki H."/>
        </authorList>
    </citation>
    <scope>NUCLEOTIDE SEQUENCE [LARGE SCALE GENOMIC DNA]</scope>
    <source>
        <strain evidence="6 7">NIES-4017</strain>
    </source>
</reference>
<sequence>MDNNLNRLRLGQAQDVTGQQQRLDEEGRPGPGTRPTTTMATQEPGPNRCQVDNCDADLKNLRRYFRRYHVCETHIRAQVVHIRGCEVRFCDQCSTFHPLSYFDGTRRTCREKLEYNRMRRRARKAQSTAAGQGQAGRAAAAPNSAAATGGAPGPGGGSGDDVDSDDQPASGRGSGQGSGQGSGVGSGSGQGSGQAADSGGGGGAASPSSRGTGAAGRGQARKRQSGVQESRRQQQAARQASMRDVTGASHGGLQRT</sequence>
<dbReference type="Proteomes" id="UP001054857">
    <property type="component" value="Unassembled WGS sequence"/>
</dbReference>
<dbReference type="PANTHER" id="PTHR31251">
    <property type="entry name" value="SQUAMOSA PROMOTER-BINDING-LIKE PROTEIN 4"/>
    <property type="match status" value="1"/>
</dbReference>
<feature type="compositionally biased region" description="Gly residues" evidence="4">
    <location>
        <begin position="172"/>
        <end position="204"/>
    </location>
</feature>
<evidence type="ECO:0000259" key="5">
    <source>
        <dbReference type="PROSITE" id="PS51141"/>
    </source>
</evidence>
<feature type="compositionally biased region" description="Low complexity" evidence="4">
    <location>
        <begin position="125"/>
        <end position="149"/>
    </location>
</feature>